<dbReference type="InParanoid" id="A0A1Y1Y4S2"/>
<gene>
    <name evidence="2" type="ORF">K493DRAFT_303140</name>
</gene>
<comment type="caution">
    <text evidence="2">The sequence shown here is derived from an EMBL/GenBank/DDBJ whole genome shotgun (WGS) entry which is preliminary data.</text>
</comment>
<name>A0A1Y1Y4S2_9FUNG</name>
<feature type="region of interest" description="Disordered" evidence="1">
    <location>
        <begin position="26"/>
        <end position="118"/>
    </location>
</feature>
<dbReference type="Proteomes" id="UP000193498">
    <property type="component" value="Unassembled WGS sequence"/>
</dbReference>
<dbReference type="EMBL" id="MCFE01000262">
    <property type="protein sequence ID" value="ORX92726.1"/>
    <property type="molecule type" value="Genomic_DNA"/>
</dbReference>
<accession>A0A1Y1Y4S2</accession>
<sequence length="118" mass="13042">MSYLHVKRAIEALSNPVVVESLVTDCTTTSTSTSTPTPTYPVDFLPNGDSMDYQYDRQPVIPPPTQSLPPVDTSIHPTPTRPDSPPEPAQAQDDPERKVSNRKKKRKIILNSASGQLW</sequence>
<evidence type="ECO:0000256" key="1">
    <source>
        <dbReference type="SAM" id="MobiDB-lite"/>
    </source>
</evidence>
<protein>
    <submittedName>
        <fullName evidence="2">Uncharacterized protein</fullName>
    </submittedName>
</protein>
<feature type="compositionally biased region" description="Low complexity" evidence="1">
    <location>
        <begin position="27"/>
        <end position="37"/>
    </location>
</feature>
<evidence type="ECO:0000313" key="3">
    <source>
        <dbReference type="Proteomes" id="UP000193498"/>
    </source>
</evidence>
<organism evidence="2 3">
    <name type="scientific">Basidiobolus meristosporus CBS 931.73</name>
    <dbReference type="NCBI Taxonomy" id="1314790"/>
    <lineage>
        <taxon>Eukaryota</taxon>
        <taxon>Fungi</taxon>
        <taxon>Fungi incertae sedis</taxon>
        <taxon>Zoopagomycota</taxon>
        <taxon>Entomophthoromycotina</taxon>
        <taxon>Basidiobolomycetes</taxon>
        <taxon>Basidiobolales</taxon>
        <taxon>Basidiobolaceae</taxon>
        <taxon>Basidiobolus</taxon>
    </lineage>
</organism>
<proteinExistence type="predicted"/>
<dbReference type="AlphaFoldDB" id="A0A1Y1Y4S2"/>
<evidence type="ECO:0000313" key="2">
    <source>
        <dbReference type="EMBL" id="ORX92726.1"/>
    </source>
</evidence>
<reference evidence="2 3" key="1">
    <citation type="submission" date="2016-07" db="EMBL/GenBank/DDBJ databases">
        <title>Pervasive Adenine N6-methylation of Active Genes in Fungi.</title>
        <authorList>
            <consortium name="DOE Joint Genome Institute"/>
            <person name="Mondo S.J."/>
            <person name="Dannebaum R.O."/>
            <person name="Kuo R.C."/>
            <person name="Labutti K."/>
            <person name="Haridas S."/>
            <person name="Kuo A."/>
            <person name="Salamov A."/>
            <person name="Ahrendt S.R."/>
            <person name="Lipzen A."/>
            <person name="Sullivan W."/>
            <person name="Andreopoulos W.B."/>
            <person name="Clum A."/>
            <person name="Lindquist E."/>
            <person name="Daum C."/>
            <person name="Ramamoorthy G.K."/>
            <person name="Gryganskyi A."/>
            <person name="Culley D."/>
            <person name="Magnuson J.K."/>
            <person name="James T.Y."/>
            <person name="O'Malley M.A."/>
            <person name="Stajich J.E."/>
            <person name="Spatafora J.W."/>
            <person name="Visel A."/>
            <person name="Grigoriev I.V."/>
        </authorList>
    </citation>
    <scope>NUCLEOTIDE SEQUENCE [LARGE SCALE GENOMIC DNA]</scope>
    <source>
        <strain evidence="2 3">CBS 931.73</strain>
    </source>
</reference>
<feature type="compositionally biased region" description="Pro residues" evidence="1">
    <location>
        <begin position="79"/>
        <end position="88"/>
    </location>
</feature>
<keyword evidence="3" id="KW-1185">Reference proteome</keyword>